<accession>A0A8K1CWH1</accession>
<feature type="region of interest" description="Disordered" evidence="1">
    <location>
        <begin position="292"/>
        <end position="333"/>
    </location>
</feature>
<dbReference type="OrthoDB" id="75230at2759"/>
<dbReference type="Proteomes" id="UP000794436">
    <property type="component" value="Unassembled WGS sequence"/>
</dbReference>
<evidence type="ECO:0000313" key="3">
    <source>
        <dbReference type="Proteomes" id="UP000794436"/>
    </source>
</evidence>
<comment type="caution">
    <text evidence="2">The sequence shown here is derived from an EMBL/GenBank/DDBJ whole genome shotgun (WGS) entry which is preliminary data.</text>
</comment>
<proteinExistence type="predicted"/>
<evidence type="ECO:0000256" key="1">
    <source>
        <dbReference type="SAM" id="MobiDB-lite"/>
    </source>
</evidence>
<name>A0A8K1CWH1_PYTOL</name>
<sequence>MVKMATPAAANYNVRELLELERKIYQESIDRNALQHEALMKGTLEEYVVKCLPFETERDNELEAAMMRLEYNKRNAFDVLEMELKQAEDVYQEQRRVLKRELTMVKKQRRDEILKRLKVLEQGEAPQKVVEPAEESQDTPLRPVLRDDSSVDTIALRDAVHESLAANQAAFNMQHLAYNIPTAEEIVTQVMDEATRLREQREQDQLRQEDRAASVNVELEQSRLTIGSHTGGLDTVFHVDDHVILWSAVSDEEFYGQIAAFKDDQVALTLVCETPVHVGFDQLRSGQCTLKHQTVSTPPPAEAIVDDGRQPLTPRDPRKRHRRKHTTVLRQML</sequence>
<reference evidence="2" key="1">
    <citation type="submission" date="2019-03" db="EMBL/GenBank/DDBJ databases">
        <title>Long read genome sequence of the mycoparasitic Pythium oligandrum ATCC 38472 isolated from sugarbeet rhizosphere.</title>
        <authorList>
            <person name="Gaulin E."/>
        </authorList>
    </citation>
    <scope>NUCLEOTIDE SEQUENCE</scope>
    <source>
        <strain evidence="2">ATCC 38472_TT</strain>
    </source>
</reference>
<feature type="region of interest" description="Disordered" evidence="1">
    <location>
        <begin position="126"/>
        <end position="145"/>
    </location>
</feature>
<keyword evidence="3" id="KW-1185">Reference proteome</keyword>
<organism evidence="2 3">
    <name type="scientific">Pythium oligandrum</name>
    <name type="common">Mycoparasitic fungus</name>
    <dbReference type="NCBI Taxonomy" id="41045"/>
    <lineage>
        <taxon>Eukaryota</taxon>
        <taxon>Sar</taxon>
        <taxon>Stramenopiles</taxon>
        <taxon>Oomycota</taxon>
        <taxon>Peronosporomycetes</taxon>
        <taxon>Pythiales</taxon>
        <taxon>Pythiaceae</taxon>
        <taxon>Pythium</taxon>
    </lineage>
</organism>
<dbReference type="AlphaFoldDB" id="A0A8K1CWH1"/>
<protein>
    <submittedName>
        <fullName evidence="2">Uncharacterized protein</fullName>
    </submittedName>
</protein>
<feature type="compositionally biased region" description="Basic residues" evidence="1">
    <location>
        <begin position="317"/>
        <end position="327"/>
    </location>
</feature>
<dbReference type="EMBL" id="SPLM01000001">
    <property type="protein sequence ID" value="TMW69518.1"/>
    <property type="molecule type" value="Genomic_DNA"/>
</dbReference>
<gene>
    <name evidence="2" type="ORF">Poli38472_001674</name>
</gene>
<evidence type="ECO:0000313" key="2">
    <source>
        <dbReference type="EMBL" id="TMW69518.1"/>
    </source>
</evidence>